<dbReference type="GO" id="GO:0016705">
    <property type="term" value="F:oxidoreductase activity, acting on paired donors, with incorporation or reduction of molecular oxygen"/>
    <property type="evidence" value="ECO:0007669"/>
    <property type="project" value="InterPro"/>
</dbReference>
<dbReference type="PANTHER" id="PTHR47947:SF31">
    <property type="entry name" value="CYTOCHROME P450 CYP81N5"/>
    <property type="match status" value="1"/>
</dbReference>
<dbReference type="InterPro" id="IPR050651">
    <property type="entry name" value="Plant_Cytochrome_P450_Monoox"/>
</dbReference>
<protein>
    <recommendedName>
        <fullName evidence="11">Cytochrome P450</fullName>
    </recommendedName>
</protein>
<dbReference type="EMBL" id="CAJGYO010000014">
    <property type="protein sequence ID" value="CAD6267236.1"/>
    <property type="molecule type" value="Genomic_DNA"/>
</dbReference>
<comment type="caution">
    <text evidence="9">The sequence shown here is derived from an EMBL/GenBank/DDBJ whole genome shotgun (WGS) entry which is preliminary data.</text>
</comment>
<evidence type="ECO:0000313" key="10">
    <source>
        <dbReference type="Proteomes" id="UP000604825"/>
    </source>
</evidence>
<evidence type="ECO:0000313" key="9">
    <source>
        <dbReference type="EMBL" id="CAD6267236.1"/>
    </source>
</evidence>
<evidence type="ECO:0000256" key="4">
    <source>
        <dbReference type="ARBA" id="ARBA00023002"/>
    </source>
</evidence>
<evidence type="ECO:0000256" key="1">
    <source>
        <dbReference type="ARBA" id="ARBA00010617"/>
    </source>
</evidence>
<dbReference type="Pfam" id="PF00067">
    <property type="entry name" value="p450"/>
    <property type="match status" value="1"/>
</dbReference>
<dbReference type="SUPFAM" id="SSF48264">
    <property type="entry name" value="Cytochrome P450"/>
    <property type="match status" value="1"/>
</dbReference>
<name>A0A811RB58_9POAL</name>
<dbReference type="PANTHER" id="PTHR47947">
    <property type="entry name" value="CYTOCHROME P450 82C3-RELATED"/>
    <property type="match status" value="1"/>
</dbReference>
<organism evidence="9 10">
    <name type="scientific">Miscanthus lutarioriparius</name>
    <dbReference type="NCBI Taxonomy" id="422564"/>
    <lineage>
        <taxon>Eukaryota</taxon>
        <taxon>Viridiplantae</taxon>
        <taxon>Streptophyta</taxon>
        <taxon>Embryophyta</taxon>
        <taxon>Tracheophyta</taxon>
        <taxon>Spermatophyta</taxon>
        <taxon>Magnoliopsida</taxon>
        <taxon>Liliopsida</taxon>
        <taxon>Poales</taxon>
        <taxon>Poaceae</taxon>
        <taxon>PACMAD clade</taxon>
        <taxon>Panicoideae</taxon>
        <taxon>Andropogonodae</taxon>
        <taxon>Andropogoneae</taxon>
        <taxon>Saccharinae</taxon>
        <taxon>Miscanthus</taxon>
    </lineage>
</organism>
<evidence type="ECO:0008006" key="11">
    <source>
        <dbReference type="Google" id="ProtNLM"/>
    </source>
</evidence>
<evidence type="ECO:0000256" key="7">
    <source>
        <dbReference type="PIRSR" id="PIRSR602401-1"/>
    </source>
</evidence>
<dbReference type="FunFam" id="1.10.630.10:FF:000081">
    <property type="entry name" value="Cytochrome P450 CYP81N5"/>
    <property type="match status" value="1"/>
</dbReference>
<evidence type="ECO:0000256" key="5">
    <source>
        <dbReference type="ARBA" id="ARBA00023004"/>
    </source>
</evidence>
<keyword evidence="5 7" id="KW-0408">Iron</keyword>
<feature type="binding site" description="axial binding residue" evidence="7">
    <location>
        <position position="427"/>
    </location>
    <ligand>
        <name>heme</name>
        <dbReference type="ChEBI" id="CHEBI:30413"/>
    </ligand>
    <ligandPart>
        <name>Fe</name>
        <dbReference type="ChEBI" id="CHEBI:18248"/>
    </ligandPart>
</feature>
<dbReference type="GO" id="GO:0020037">
    <property type="term" value="F:heme binding"/>
    <property type="evidence" value="ECO:0007669"/>
    <property type="project" value="InterPro"/>
</dbReference>
<evidence type="ECO:0000256" key="2">
    <source>
        <dbReference type="ARBA" id="ARBA00022617"/>
    </source>
</evidence>
<dbReference type="PRINTS" id="PR00385">
    <property type="entry name" value="P450"/>
</dbReference>
<keyword evidence="3 7" id="KW-0479">Metal-binding</keyword>
<comment type="similarity">
    <text evidence="1 8">Belongs to the cytochrome P450 family.</text>
</comment>
<dbReference type="GO" id="GO:0005506">
    <property type="term" value="F:iron ion binding"/>
    <property type="evidence" value="ECO:0007669"/>
    <property type="project" value="InterPro"/>
</dbReference>
<dbReference type="Proteomes" id="UP000604825">
    <property type="component" value="Unassembled WGS sequence"/>
</dbReference>
<accession>A0A811RB58</accession>
<keyword evidence="6 8" id="KW-0503">Monooxygenase</keyword>
<proteinExistence type="inferred from homology"/>
<sequence length="492" mass="53592">MFHEVFIPYGKFSPLDLYVQLAALAAAHGAGGQLVPLLSLRLGTWRALLVPSHAAAEECFTAHDAALVGRPRLLAGDRLGNGYTVVSWASHGDHWRAVRRFLAVELFSASRLAARAADRRAEVAALVESLLLRDAAAAGPDASRAAVTLRPRLFELVLNVMLRSLTGAPGHGDDVRRIEWIIEETFAVSGAPSVGDFYPSLRWIDCLRGVDAALIRLQARRDALVAGLVRDKRQNRRAGGRHTEKNGAIDELLSLQEIDPEYYTETVIKGIVLVSNLSCESVFVAPPCANTDTSALTTEWAMALLLTHPEAMQKVTAELHTNVGTSRLVEESDITNLPYLQCVVKETLRLCPVGPVIPAHEAMEDCTVGGFHVRRGTMILVNAWAIHRDPKLWEAPEEFRPERFMDAGMVTTVTAPLLPFGLGRRRCPGEGLAMRLVSLTLAALVQCFEWDVGECGAPDMAEGVGLSMPMAKPLAAICRPWEFVNNMLSGST</sequence>
<dbReference type="Gene3D" id="1.10.630.10">
    <property type="entry name" value="Cytochrome P450"/>
    <property type="match status" value="1"/>
</dbReference>
<dbReference type="PROSITE" id="PS00086">
    <property type="entry name" value="CYTOCHROME_P450"/>
    <property type="match status" value="1"/>
</dbReference>
<dbReference type="OrthoDB" id="666026at2759"/>
<reference evidence="9" key="1">
    <citation type="submission" date="2020-10" db="EMBL/GenBank/DDBJ databases">
        <authorList>
            <person name="Han B."/>
            <person name="Lu T."/>
            <person name="Zhao Q."/>
            <person name="Huang X."/>
            <person name="Zhao Y."/>
        </authorList>
    </citation>
    <scope>NUCLEOTIDE SEQUENCE</scope>
</reference>
<dbReference type="PRINTS" id="PR00463">
    <property type="entry name" value="EP450I"/>
</dbReference>
<dbReference type="InterPro" id="IPR001128">
    <property type="entry name" value="Cyt_P450"/>
</dbReference>
<keyword evidence="4 8" id="KW-0560">Oxidoreductase</keyword>
<keyword evidence="10" id="KW-1185">Reference proteome</keyword>
<dbReference type="InterPro" id="IPR017972">
    <property type="entry name" value="Cyt_P450_CS"/>
</dbReference>
<keyword evidence="2 7" id="KW-0349">Heme</keyword>
<dbReference type="GO" id="GO:0004497">
    <property type="term" value="F:monooxygenase activity"/>
    <property type="evidence" value="ECO:0007669"/>
    <property type="project" value="UniProtKB-KW"/>
</dbReference>
<evidence type="ECO:0000256" key="6">
    <source>
        <dbReference type="ARBA" id="ARBA00023033"/>
    </source>
</evidence>
<comment type="cofactor">
    <cofactor evidence="7">
        <name>heme</name>
        <dbReference type="ChEBI" id="CHEBI:30413"/>
    </cofactor>
</comment>
<dbReference type="AlphaFoldDB" id="A0A811RB58"/>
<evidence type="ECO:0000256" key="8">
    <source>
        <dbReference type="RuleBase" id="RU000461"/>
    </source>
</evidence>
<evidence type="ECO:0000256" key="3">
    <source>
        <dbReference type="ARBA" id="ARBA00022723"/>
    </source>
</evidence>
<dbReference type="InterPro" id="IPR036396">
    <property type="entry name" value="Cyt_P450_sf"/>
</dbReference>
<dbReference type="InterPro" id="IPR002401">
    <property type="entry name" value="Cyt_P450_E_grp-I"/>
</dbReference>
<gene>
    <name evidence="9" type="ORF">NCGR_LOCUS50541</name>
</gene>